<dbReference type="OrthoDB" id="7064697at2"/>
<sequence>MDEFDKRNPVLDPEKKSLASEDEFFGPFWSVRKTGDNFVLRYISGEVGGRLKELEITKEEFEFIRNGEIDINSVLLKYGAY</sequence>
<dbReference type="EMBL" id="QYUR01000002">
    <property type="protein sequence ID" value="RJG12038.1"/>
    <property type="molecule type" value="Genomic_DNA"/>
</dbReference>
<gene>
    <name evidence="1" type="ORF">D3879_01545</name>
</gene>
<evidence type="ECO:0000313" key="1">
    <source>
        <dbReference type="EMBL" id="RJG12038.1"/>
    </source>
</evidence>
<comment type="caution">
    <text evidence="1">The sequence shown here is derived from an EMBL/GenBank/DDBJ whole genome shotgun (WGS) entry which is preliminary data.</text>
</comment>
<accession>A0A418XHU0</accession>
<dbReference type="AlphaFoldDB" id="A0A418XHU0"/>
<reference evidence="1 2" key="1">
    <citation type="submission" date="2018-09" db="EMBL/GenBank/DDBJ databases">
        <authorList>
            <person name="Zhu H."/>
        </authorList>
    </citation>
    <scope>NUCLEOTIDE SEQUENCE [LARGE SCALE GENOMIC DNA]</scope>
    <source>
        <strain evidence="1 2">K1S02-6</strain>
    </source>
</reference>
<organism evidence="1 2">
    <name type="scientific">Pseudomonas cavernicola</name>
    <dbReference type="NCBI Taxonomy" id="2320866"/>
    <lineage>
        <taxon>Bacteria</taxon>
        <taxon>Pseudomonadati</taxon>
        <taxon>Pseudomonadota</taxon>
        <taxon>Gammaproteobacteria</taxon>
        <taxon>Pseudomonadales</taxon>
        <taxon>Pseudomonadaceae</taxon>
        <taxon>Pseudomonas</taxon>
    </lineage>
</organism>
<dbReference type="RefSeq" id="WP_119952383.1">
    <property type="nucleotide sequence ID" value="NZ_QYUR01000002.1"/>
</dbReference>
<protein>
    <submittedName>
        <fullName evidence="1">Uncharacterized protein</fullName>
    </submittedName>
</protein>
<name>A0A418XHU0_9PSED</name>
<keyword evidence="2" id="KW-1185">Reference proteome</keyword>
<evidence type="ECO:0000313" key="2">
    <source>
        <dbReference type="Proteomes" id="UP000284021"/>
    </source>
</evidence>
<dbReference type="Proteomes" id="UP000284021">
    <property type="component" value="Unassembled WGS sequence"/>
</dbReference>
<proteinExistence type="predicted"/>